<organism evidence="2">
    <name type="scientific">uncultured Actinosynnema sp</name>
    <dbReference type="NCBI Taxonomy" id="905025"/>
    <lineage>
        <taxon>Bacteria</taxon>
        <taxon>Bacillati</taxon>
        <taxon>Actinomycetota</taxon>
        <taxon>Actinomycetes</taxon>
        <taxon>Pseudonocardiales</taxon>
        <taxon>Pseudonocardiaceae</taxon>
        <taxon>Actinosynnema</taxon>
        <taxon>environmental samples</taxon>
    </lineage>
</organism>
<accession>A0A060C2F8</accession>
<dbReference type="InterPro" id="IPR013780">
    <property type="entry name" value="Glyco_hydro_b"/>
</dbReference>
<dbReference type="Pfam" id="PF06964">
    <property type="entry name" value="Alpha-L-AF_C"/>
    <property type="match status" value="1"/>
</dbReference>
<dbReference type="SUPFAM" id="SSF51011">
    <property type="entry name" value="Glycosyl hydrolase domain"/>
    <property type="match status" value="1"/>
</dbReference>
<dbReference type="GO" id="GO:0046556">
    <property type="term" value="F:alpha-L-arabinofuranosidase activity"/>
    <property type="evidence" value="ECO:0007669"/>
    <property type="project" value="InterPro"/>
</dbReference>
<dbReference type="GO" id="GO:0046373">
    <property type="term" value="P:L-arabinose metabolic process"/>
    <property type="evidence" value="ECO:0007669"/>
    <property type="project" value="InterPro"/>
</dbReference>
<dbReference type="AlphaFoldDB" id="A0A060C2F8"/>
<evidence type="ECO:0000259" key="1">
    <source>
        <dbReference type="Pfam" id="PF06964"/>
    </source>
</evidence>
<proteinExistence type="predicted"/>
<dbReference type="EMBL" id="KF119972">
    <property type="protein sequence ID" value="AIA87240.1"/>
    <property type="molecule type" value="Genomic_DNA"/>
</dbReference>
<dbReference type="Gene3D" id="2.60.40.1180">
    <property type="entry name" value="Golgi alpha-mannosidase II"/>
    <property type="match status" value="1"/>
</dbReference>
<sequence>MAADDLLPVALTARLARGRAVAVEVDGPSFASARFGTVPAVNAVATADDDGVTVLLANRSIVDDVDVLIELAGLGDGLAVAETHLLHDADASASNTIAEPARVRPRVATTTL</sequence>
<reference evidence="2" key="1">
    <citation type="journal article" date="2013" name="Environ. Microbiol.">
        <title>Seasonally variable intestinal metagenomes of the red palm weevil (Rhynchophorus ferrugineus).</title>
        <authorList>
            <person name="Jia S."/>
            <person name="Zhang X."/>
            <person name="Zhang G."/>
            <person name="Yin A."/>
            <person name="Zhang S."/>
            <person name="Li F."/>
            <person name="Wang L."/>
            <person name="Zhao D."/>
            <person name="Yun Q."/>
            <person name="Tala"/>
            <person name="Wang J."/>
            <person name="Sun G."/>
            <person name="Baabdullah M."/>
            <person name="Yu X."/>
            <person name="Hu S."/>
            <person name="Al-Mssallem I.S."/>
            <person name="Yu J."/>
        </authorList>
    </citation>
    <scope>NUCLEOTIDE SEQUENCE</scope>
</reference>
<name>A0A060C2F8_9PSEU</name>
<feature type="non-terminal residue" evidence="2">
    <location>
        <position position="112"/>
    </location>
</feature>
<protein>
    <submittedName>
        <fullName evidence="2">Alpha-L-AF_C</fullName>
    </submittedName>
</protein>
<feature type="domain" description="Alpha-L-arabinofuranosidase C-terminal" evidence="1">
    <location>
        <begin position="8"/>
        <end position="109"/>
    </location>
</feature>
<evidence type="ECO:0000313" key="2">
    <source>
        <dbReference type="EMBL" id="AIA87240.1"/>
    </source>
</evidence>
<dbReference type="InterPro" id="IPR010720">
    <property type="entry name" value="Alpha-L-AF_C"/>
</dbReference>